<gene>
    <name evidence="2" type="ORF">Egran_00762</name>
</gene>
<protein>
    <recommendedName>
        <fullName evidence="1">SRR1-like domain-containing protein</fullName>
    </recommendedName>
</protein>
<dbReference type="EMBL" id="NPHW01002453">
    <property type="protein sequence ID" value="OXV11474.1"/>
    <property type="molecule type" value="Genomic_DNA"/>
</dbReference>
<dbReference type="AlphaFoldDB" id="A0A232M5C4"/>
<dbReference type="PANTHER" id="PTHR42080">
    <property type="entry name" value="SRR1 DOMAIN-CONTAINING PROTEIN"/>
    <property type="match status" value="1"/>
</dbReference>
<sequence length="263" mass="29368">MTHTSRRRKLPLRKRIEVADEDGWTHITTSGVSAHRAIQPRDYKLLPAEPPLRLTIDELKKQYETHRQRWRSSSAGDALDSVLRSRAASSVGSIDRIICIGLGSPSGFVRGGWVDRRSVSLYQLAALESVIEFLAGPSIDATVKQVLAQDPVFNDLDKELLHFLGITVVDHPAAFDLVNDQTFLYCPGAEILHLTKLLPYNPALLLGGPLESVSSENGVLAAFAQTRNSLQLPPFEPNQHAFWNTRLYWKEDAHRSQNVPCDK</sequence>
<name>A0A232M5C4_9EURO</name>
<organism evidence="2 3">
    <name type="scientific">Elaphomyces granulatus</name>
    <dbReference type="NCBI Taxonomy" id="519963"/>
    <lineage>
        <taxon>Eukaryota</taxon>
        <taxon>Fungi</taxon>
        <taxon>Dikarya</taxon>
        <taxon>Ascomycota</taxon>
        <taxon>Pezizomycotina</taxon>
        <taxon>Eurotiomycetes</taxon>
        <taxon>Eurotiomycetidae</taxon>
        <taxon>Eurotiales</taxon>
        <taxon>Elaphomycetaceae</taxon>
        <taxon>Elaphomyces</taxon>
    </lineage>
</organism>
<dbReference type="Pfam" id="PF07985">
    <property type="entry name" value="SRR1"/>
    <property type="match status" value="1"/>
</dbReference>
<feature type="domain" description="SRR1-like" evidence="1">
    <location>
        <begin position="88"/>
        <end position="249"/>
    </location>
</feature>
<reference evidence="2 3" key="1">
    <citation type="journal article" date="2015" name="Environ. Microbiol.">
        <title>Metagenome sequence of Elaphomyces granulatus from sporocarp tissue reveals Ascomycota ectomycorrhizal fingerprints of genome expansion and a Proteobacteria-rich microbiome.</title>
        <authorList>
            <person name="Quandt C.A."/>
            <person name="Kohler A."/>
            <person name="Hesse C.N."/>
            <person name="Sharpton T.J."/>
            <person name="Martin F."/>
            <person name="Spatafora J.W."/>
        </authorList>
    </citation>
    <scope>NUCLEOTIDE SEQUENCE [LARGE SCALE GENOMIC DNA]</scope>
    <source>
        <strain evidence="2 3">OSC145934</strain>
    </source>
</reference>
<evidence type="ECO:0000259" key="1">
    <source>
        <dbReference type="Pfam" id="PF07985"/>
    </source>
</evidence>
<dbReference type="InterPro" id="IPR012942">
    <property type="entry name" value="SRR1-like"/>
</dbReference>
<dbReference type="Proteomes" id="UP000243515">
    <property type="component" value="Unassembled WGS sequence"/>
</dbReference>
<comment type="caution">
    <text evidence="2">The sequence shown here is derived from an EMBL/GenBank/DDBJ whole genome shotgun (WGS) entry which is preliminary data.</text>
</comment>
<dbReference type="OrthoDB" id="5318346at2759"/>
<proteinExistence type="predicted"/>
<keyword evidence="3" id="KW-1185">Reference proteome</keyword>
<evidence type="ECO:0000313" key="2">
    <source>
        <dbReference type="EMBL" id="OXV11474.1"/>
    </source>
</evidence>
<evidence type="ECO:0000313" key="3">
    <source>
        <dbReference type="Proteomes" id="UP000243515"/>
    </source>
</evidence>
<dbReference type="PANTHER" id="PTHR42080:SF1">
    <property type="entry name" value="SRR1-LIKE DOMAIN-CONTAINING PROTEIN"/>
    <property type="match status" value="1"/>
</dbReference>
<accession>A0A232M5C4</accession>